<feature type="region of interest" description="Disordered" evidence="1">
    <location>
        <begin position="1814"/>
        <end position="1838"/>
    </location>
</feature>
<proteinExistence type="predicted"/>
<dbReference type="EMBL" id="MBFR01000042">
    <property type="protein sequence ID" value="PVU96035.1"/>
    <property type="molecule type" value="Genomic_DNA"/>
</dbReference>
<accession>A0A2T9YUL5</accession>
<comment type="caution">
    <text evidence="2">The sequence shown here is derived from an EMBL/GenBank/DDBJ whole genome shotgun (WGS) entry which is preliminary data.</text>
</comment>
<organism evidence="2 3">
    <name type="scientific">Smittium simulii</name>
    <dbReference type="NCBI Taxonomy" id="133385"/>
    <lineage>
        <taxon>Eukaryota</taxon>
        <taxon>Fungi</taxon>
        <taxon>Fungi incertae sedis</taxon>
        <taxon>Zoopagomycota</taxon>
        <taxon>Kickxellomycotina</taxon>
        <taxon>Harpellomycetes</taxon>
        <taxon>Harpellales</taxon>
        <taxon>Legeriomycetaceae</taxon>
        <taxon>Smittium</taxon>
    </lineage>
</organism>
<feature type="compositionally biased region" description="Low complexity" evidence="1">
    <location>
        <begin position="2093"/>
        <end position="2103"/>
    </location>
</feature>
<evidence type="ECO:0000256" key="1">
    <source>
        <dbReference type="SAM" id="MobiDB-lite"/>
    </source>
</evidence>
<evidence type="ECO:0000313" key="3">
    <source>
        <dbReference type="Proteomes" id="UP000245383"/>
    </source>
</evidence>
<gene>
    <name evidence="2" type="ORF">BB561_001430</name>
</gene>
<sequence>MYKRALNVIQLIKGWNDVHYISISCPFDSNDILFFKKVDSFFESILSKKFSICKFISENPLNLIQNSHTSLFSIYIFYWSSKDRSSIVDLTLTLDLKDKVLSFGDLTWKDCFIISSINSCSTKIAGTNSFEQDSNFFTQYSPILQIYRLSLANLAGYQLFKYNAFQLGLSQWLIPASIIYQTSNLTNLFSKFNQGCPITQNTLLDSNSSLVKIDFLPNPSGVSMIINVLQNDLFFPLLTFFRNSNITNFNNKLNFPVTLSPNNIPAELIFNESQFKRFSLFQHHRNHSDYISVLPQNFDRPIPYPSNLIFIKKSSINNIFPDTSFNSKISRFDFNIPIPIENSINLEDSNENNTKNINTHPNNKLEILLKNFPGLESIAKCVAEIKKDFVELGQKISSFSGVEHNHTDLSEKLAFGNIDHTESNCYPINEITNQSTAESIPDSKKGSLFDDLNNISAKLDESLTWESRIRLKSNPNPYNSPVSFTHKDSQSDNLNINIFPSASNSDDQATNADSTLNGNLLKTSLDDEKKRKVDCLSTNGHHDSSQPHLVSSNDINSLKKLKSSTPLIEQLNFSINSKPQTLLTALKPPPSVNFSATLKNNLSANDMLHTSPTVLNNPGLNSTNNGFNGFDSDMIHSIDVKTDIFSFNPTHSPLERDFLGDHSNLGMLNSGLKSKFSMDFESYDMGINDTDFGFFDDFKDSSLESHTFLIDKNKPSSIPKQSTVLSPKNQLNSQQKIASNVSNTLFNSTIKNTNTDLLKPQNITTNVPHDEKITNKLVSSPRKPEVITLQSTQFTSTDNNLIYSPNDDNLFDDFFAINSDDENNTNAYNELQLANTLDNDISESSDNISNKSNKSSLNTSAFKVSQKLLLESKSFITTEIQSDLDINVTEKISLDDIILPNLSQPDIVNTIKLSTQQQTSNEFTKSSININSEFATAFNASSNNVHEIYTDINVTANTNPDIITEPHSNKKIFVSLEVSAADLSPKLENIDTFYDTDKTVQTIKDLDLNSYVSSTNYFSTDATSPQDLPSTLPSESLISADSENIANLANYSKANTDKVGVSKKTDLSFTALESLSGNTTKIDSKASSSAYSLIPPQYRLLNPSTPGGTFVNYSKHFIPNSYYWNEKRKNPFPISNFPDNKFSLNHSARCYSLCASEPNNQKSRNGLEKQSFNSLIVNNQSIPFSNFSFKSNTEINPTKRNYSIAGTLNRSNNDYRISPVSWAVRSIKRQNLYTTLNSNSVTKNAKIQPKTTVIDHEGLKQEKNVECSNKFVYWIANQSINASYTDINSKPRLPSVSKFLQHTLGYNKRKTSLNGITRISSLKGALNKSNSDTISKATESIQSETNHNQDNLNEYVIDICDTQNAHRLSYDSFAFLESQAVGTLFQEVVSGSIDLFENRVLTTILHLESKKNSKSSTDNQNQSFPNVFNSTNDISTKDYSSDIYDNTKDLSSPSIASTDFSSFLHISNIVAQWAAFSFSFDNFVTRSQNLSSKEIKIEPLDNCQLVTFSVLNVFSNHMVAYSANNENQKIIEVESPLDFSNVILDFMQFANLGFSDSVVAGKTKTQASFKKKRYNDNNQPSAIVAEPHRDNCSEADNKFELIHTTPSYQLVVGFLSTSKSDLSKLELNSNLHMNQSELSTLSNPFLSISDEQLALSCLISELEFKHLRMLPTSRRDHYTLLNKIFKFYLESNQNLTLDGCIICSDTSCDNMLTSSFLNPIFSSNRSLNYNSGLKIEIGKQNFDDSINQNSVSASLIDQDVNVIDKSSNVTHNLKLIDITLQTGNLHDTISKDSNILKINKASIDEKINAVIGSPLSQNSEHCDPPNNANDSDSVEEGEEIEDVYDNDDIVVPNNFGLSETNIPTYSNIQQDESKLNINLEIMSGDTKSSENFLDSLEYSSSYEIFQEIDAFSTLDLTNLENNFFGLNQKNILALNASALNSWEALPISPIGGGKSILTCAISEYESAYSVKSSLETLLSAYSSHRLAVQKKSFKDSCYCSDAVSDGNIDQNESTNQGLSSDLNRQIKNDDAVRLNYMQSQQSTFSFYSVAKSVLEISSITDNSLLLTGQAFGLMLVDLMLKFDSVGQLNGTISSDSQSSNNIRSLKDKQSSKYDGNNNEYEEKFKPYYHSPTQMLSKKSKEHVEKFMAPYVSSLMDNSNTSSKNSQQSQEDLKAFAISEFFKATHYFSSELKQSVYNSIDFGSDSSFTSRIDSFIKNLDSASMCMLVQR</sequence>
<protein>
    <submittedName>
        <fullName evidence="2">Uncharacterized protein</fullName>
    </submittedName>
</protein>
<evidence type="ECO:0000313" key="2">
    <source>
        <dbReference type="EMBL" id="PVU96035.1"/>
    </source>
</evidence>
<keyword evidence="3" id="KW-1185">Reference proteome</keyword>
<feature type="region of interest" description="Disordered" evidence="1">
    <location>
        <begin position="500"/>
        <end position="519"/>
    </location>
</feature>
<dbReference type="Proteomes" id="UP000245383">
    <property type="component" value="Unassembled WGS sequence"/>
</dbReference>
<feature type="region of interest" description="Disordered" evidence="1">
    <location>
        <begin position="2093"/>
        <end position="2116"/>
    </location>
</feature>
<name>A0A2T9YUL5_9FUNG</name>
<reference evidence="2 3" key="1">
    <citation type="journal article" date="2018" name="MBio">
        <title>Comparative Genomics Reveals the Core Gene Toolbox for the Fungus-Insect Symbiosis.</title>
        <authorList>
            <person name="Wang Y."/>
            <person name="Stata M."/>
            <person name="Wang W."/>
            <person name="Stajich J.E."/>
            <person name="White M.M."/>
            <person name="Moncalvo J.M."/>
        </authorList>
    </citation>
    <scope>NUCLEOTIDE SEQUENCE [LARGE SCALE GENOMIC DNA]</scope>
    <source>
        <strain evidence="2 3">SWE-8-4</strain>
    </source>
</reference>